<accession>A0ABU9W304</accession>
<reference evidence="2 3" key="1">
    <citation type="submission" date="2024-03" db="EMBL/GenBank/DDBJ databases">
        <title>YIM 134122 draft genome.</title>
        <authorList>
            <person name="Zuo S."/>
            <person name="Xiong L."/>
        </authorList>
    </citation>
    <scope>NUCLEOTIDE SEQUENCE [LARGE SCALE GENOMIC DNA]</scope>
    <source>
        <strain evidence="2 3">YIM 134122</strain>
    </source>
</reference>
<proteinExistence type="predicted"/>
<sequence length="122" mass="13073">MIAWFAGVQIAVAVVGALLAIVLGLIGRKPSDLTMGPLVVVELLLIVQIIISIVAPLVGNEPSGSLLEYWVYLISAALLPVAGGFWALIERSRWSTVVIGVVCLAVAIMVYRMTQIWFVQGL</sequence>
<feature type="transmembrane region" description="Helical" evidence="1">
    <location>
        <begin position="69"/>
        <end position="89"/>
    </location>
</feature>
<feature type="transmembrane region" description="Helical" evidence="1">
    <location>
        <begin position="96"/>
        <end position="118"/>
    </location>
</feature>
<evidence type="ECO:0008006" key="4">
    <source>
        <dbReference type="Google" id="ProtNLM"/>
    </source>
</evidence>
<feature type="transmembrane region" description="Helical" evidence="1">
    <location>
        <begin position="6"/>
        <end position="26"/>
    </location>
</feature>
<name>A0ABU9W304_9MICO</name>
<keyword evidence="3" id="KW-1185">Reference proteome</keyword>
<evidence type="ECO:0000313" key="2">
    <source>
        <dbReference type="EMBL" id="MEN1946374.1"/>
    </source>
</evidence>
<dbReference type="RefSeq" id="WP_342112820.1">
    <property type="nucleotide sequence ID" value="NZ_JBCAUN010000001.1"/>
</dbReference>
<keyword evidence="1" id="KW-0812">Transmembrane</keyword>
<gene>
    <name evidence="2" type="ORF">WJX64_07450</name>
</gene>
<evidence type="ECO:0000313" key="3">
    <source>
        <dbReference type="Proteomes" id="UP001425155"/>
    </source>
</evidence>
<keyword evidence="1" id="KW-1133">Transmembrane helix</keyword>
<protein>
    <recommendedName>
        <fullName evidence="4">Integral membrane protein</fullName>
    </recommendedName>
</protein>
<feature type="transmembrane region" description="Helical" evidence="1">
    <location>
        <begin position="38"/>
        <end position="57"/>
    </location>
</feature>
<keyword evidence="1" id="KW-0472">Membrane</keyword>
<dbReference type="EMBL" id="JBCLVG010000001">
    <property type="protein sequence ID" value="MEN1946374.1"/>
    <property type="molecule type" value="Genomic_DNA"/>
</dbReference>
<comment type="caution">
    <text evidence="2">The sequence shown here is derived from an EMBL/GenBank/DDBJ whole genome shotgun (WGS) entry which is preliminary data.</text>
</comment>
<evidence type="ECO:0000256" key="1">
    <source>
        <dbReference type="SAM" id="Phobius"/>
    </source>
</evidence>
<organism evidence="2 3">
    <name type="scientific">Leifsonia stereocauli</name>
    <dbReference type="NCBI Taxonomy" id="3134136"/>
    <lineage>
        <taxon>Bacteria</taxon>
        <taxon>Bacillati</taxon>
        <taxon>Actinomycetota</taxon>
        <taxon>Actinomycetes</taxon>
        <taxon>Micrococcales</taxon>
        <taxon>Microbacteriaceae</taxon>
        <taxon>Leifsonia</taxon>
    </lineage>
</organism>
<dbReference type="Proteomes" id="UP001425155">
    <property type="component" value="Unassembled WGS sequence"/>
</dbReference>